<evidence type="ECO:0000256" key="3">
    <source>
        <dbReference type="ARBA" id="ARBA00023163"/>
    </source>
</evidence>
<keyword evidence="1" id="KW-0805">Transcription regulation</keyword>
<dbReference type="Gene3D" id="1.10.10.60">
    <property type="entry name" value="Homeodomain-like"/>
    <property type="match status" value="1"/>
</dbReference>
<dbReference type="InterPro" id="IPR009057">
    <property type="entry name" value="Homeodomain-like_sf"/>
</dbReference>
<evidence type="ECO:0000313" key="5">
    <source>
        <dbReference type="EMBL" id="RGE45476.1"/>
    </source>
</evidence>
<evidence type="ECO:0000313" key="6">
    <source>
        <dbReference type="Proteomes" id="UP000261948"/>
    </source>
</evidence>
<keyword evidence="6" id="KW-1185">Reference proteome</keyword>
<reference evidence="5 6" key="1">
    <citation type="submission" date="2018-08" db="EMBL/GenBank/DDBJ databases">
        <title>Comamonas testosteroni strain SWCO2.</title>
        <authorList>
            <person name="Jiang N."/>
            <person name="Zhang X.Z."/>
        </authorList>
    </citation>
    <scope>NUCLEOTIDE SEQUENCE [LARGE SCALE GENOMIC DNA]</scope>
    <source>
        <strain evidence="5 6">SWCO2</strain>
    </source>
</reference>
<accession>A0A373FMV4</accession>
<dbReference type="PANTHER" id="PTHR47894">
    <property type="entry name" value="HTH-TYPE TRANSCRIPTIONAL REGULATOR GADX"/>
    <property type="match status" value="1"/>
</dbReference>
<sequence length="339" mass="37284">MAASSNIPFTISTALVRGIAAGVKRRGHDCETLLLRAGIAPQLLEQSSARVTADQYVALMWRVVETLGDEAMCQFSRPLKRGSLELIGRQALMERTMEAALQRMCQVHALLQDDVDVLLVRDGALAGIVIRPVDSRPLPNFLYEFSLRVLWQLTAWLMGGSLKVQYFDFAFAEPDYADDYGDTFPAPLRFGLPASAFWFDVRKLSRVCSRDEQALQSFVASWPAAAIMPPRVGEGIDARVHAYLLQSRPQWAGLESIAAKLHMSAPTLQRKLAAAGTSFQAIKDELRRDIAVSRLGTSRVSFSELAADLGFADAAAFQRAFKGWTGSSPGLYRARDAAD</sequence>
<comment type="caution">
    <text evidence="5">The sequence shown here is derived from an EMBL/GenBank/DDBJ whole genome shotgun (WGS) entry which is preliminary data.</text>
</comment>
<protein>
    <submittedName>
        <fullName evidence="5">AraC family transcriptional regulator</fullName>
    </submittedName>
</protein>
<dbReference type="EMBL" id="QURR01000009">
    <property type="protein sequence ID" value="RGE45476.1"/>
    <property type="molecule type" value="Genomic_DNA"/>
</dbReference>
<dbReference type="InterPro" id="IPR032687">
    <property type="entry name" value="AraC-type_N"/>
</dbReference>
<evidence type="ECO:0000256" key="1">
    <source>
        <dbReference type="ARBA" id="ARBA00023015"/>
    </source>
</evidence>
<dbReference type="Proteomes" id="UP000261948">
    <property type="component" value="Unassembled WGS sequence"/>
</dbReference>
<feature type="domain" description="HTH araC/xylS-type" evidence="4">
    <location>
        <begin position="238"/>
        <end position="335"/>
    </location>
</feature>
<evidence type="ECO:0000259" key="4">
    <source>
        <dbReference type="PROSITE" id="PS01124"/>
    </source>
</evidence>
<dbReference type="SMART" id="SM00342">
    <property type="entry name" value="HTH_ARAC"/>
    <property type="match status" value="1"/>
</dbReference>
<gene>
    <name evidence="5" type="ORF">DZC30_08855</name>
</gene>
<dbReference type="Pfam" id="PF12625">
    <property type="entry name" value="Arabinose_bd"/>
    <property type="match status" value="1"/>
</dbReference>
<dbReference type="GO" id="GO:0003700">
    <property type="term" value="F:DNA-binding transcription factor activity"/>
    <property type="evidence" value="ECO:0007669"/>
    <property type="project" value="InterPro"/>
</dbReference>
<name>A0A373FMV4_COMTE</name>
<proteinExistence type="predicted"/>
<dbReference type="GO" id="GO:0000976">
    <property type="term" value="F:transcription cis-regulatory region binding"/>
    <property type="evidence" value="ECO:0007669"/>
    <property type="project" value="TreeGrafter"/>
</dbReference>
<dbReference type="SUPFAM" id="SSF46689">
    <property type="entry name" value="Homeodomain-like"/>
    <property type="match status" value="1"/>
</dbReference>
<keyword evidence="2" id="KW-0238">DNA-binding</keyword>
<dbReference type="InterPro" id="IPR018060">
    <property type="entry name" value="HTH_AraC"/>
</dbReference>
<organism evidence="5 6">
    <name type="scientific">Comamonas testosteroni</name>
    <name type="common">Pseudomonas testosteroni</name>
    <dbReference type="NCBI Taxonomy" id="285"/>
    <lineage>
        <taxon>Bacteria</taxon>
        <taxon>Pseudomonadati</taxon>
        <taxon>Pseudomonadota</taxon>
        <taxon>Betaproteobacteria</taxon>
        <taxon>Burkholderiales</taxon>
        <taxon>Comamonadaceae</taxon>
        <taxon>Comamonas</taxon>
    </lineage>
</organism>
<evidence type="ECO:0000256" key="2">
    <source>
        <dbReference type="ARBA" id="ARBA00023125"/>
    </source>
</evidence>
<keyword evidence="3" id="KW-0804">Transcription</keyword>
<dbReference type="Pfam" id="PF12833">
    <property type="entry name" value="HTH_18"/>
    <property type="match status" value="1"/>
</dbReference>
<dbReference type="PROSITE" id="PS01124">
    <property type="entry name" value="HTH_ARAC_FAMILY_2"/>
    <property type="match status" value="1"/>
</dbReference>
<dbReference type="AlphaFoldDB" id="A0A373FMV4"/>
<dbReference type="PANTHER" id="PTHR47894:SF1">
    <property type="entry name" value="HTH-TYPE TRANSCRIPTIONAL REGULATOR VQSM"/>
    <property type="match status" value="1"/>
</dbReference>
<dbReference type="GO" id="GO:0005829">
    <property type="term" value="C:cytosol"/>
    <property type="evidence" value="ECO:0007669"/>
    <property type="project" value="TreeGrafter"/>
</dbReference>
<dbReference type="OrthoDB" id="6506763at2"/>